<evidence type="ECO:0008006" key="4">
    <source>
        <dbReference type="Google" id="ProtNLM"/>
    </source>
</evidence>
<protein>
    <recommendedName>
        <fullName evidence="4">D-alanyl-D-alanine carboxypeptidase</fullName>
    </recommendedName>
</protein>
<comment type="caution">
    <text evidence="2">The sequence shown here is derived from an EMBL/GenBank/DDBJ whole genome shotgun (WGS) entry which is preliminary data.</text>
</comment>
<sequence length="250" mass="27893">MRWLAGILLVIAASAASGETACVSQSRVDAQIDRLAQSQDPNILQTVDRIEGTGRRLLALRSYLRAANSIATRWSWTQAQIDNYRESTEYRALLAEIEQIRARFEKDNPGYQLYANTDVRSLDVQIERWNSNESVGVIAADLERAACSRLAKASPANRNLLRDFLHDWVPERPPPLAAPGLSLHGRARAIDFQVHQGNRVVAGADTGDIGPIWVGQGWGRKLERAVRGASTKFVGPLKMPNEPWHFEYQP</sequence>
<dbReference type="Proteomes" id="UP000588068">
    <property type="component" value="Unassembled WGS sequence"/>
</dbReference>
<organism evidence="2 3">
    <name type="scientific">Povalibacter uvarum</name>
    <dbReference type="NCBI Taxonomy" id="732238"/>
    <lineage>
        <taxon>Bacteria</taxon>
        <taxon>Pseudomonadati</taxon>
        <taxon>Pseudomonadota</taxon>
        <taxon>Gammaproteobacteria</taxon>
        <taxon>Steroidobacterales</taxon>
        <taxon>Steroidobacteraceae</taxon>
        <taxon>Povalibacter</taxon>
    </lineage>
</organism>
<reference evidence="2 3" key="1">
    <citation type="submission" date="2020-08" db="EMBL/GenBank/DDBJ databases">
        <title>Genomic Encyclopedia of Type Strains, Phase IV (KMG-IV): sequencing the most valuable type-strain genomes for metagenomic binning, comparative biology and taxonomic classification.</title>
        <authorList>
            <person name="Goeker M."/>
        </authorList>
    </citation>
    <scope>NUCLEOTIDE SEQUENCE [LARGE SCALE GENOMIC DNA]</scope>
    <source>
        <strain evidence="2 3">DSM 26723</strain>
    </source>
</reference>
<keyword evidence="3" id="KW-1185">Reference proteome</keyword>
<accession>A0A841HJU8</accession>
<evidence type="ECO:0000256" key="1">
    <source>
        <dbReference type="SAM" id="SignalP"/>
    </source>
</evidence>
<dbReference type="RefSeq" id="WP_184330445.1">
    <property type="nucleotide sequence ID" value="NZ_JACHHZ010000002.1"/>
</dbReference>
<dbReference type="InterPro" id="IPR009045">
    <property type="entry name" value="Zn_M74/Hedgehog-like"/>
</dbReference>
<gene>
    <name evidence="2" type="ORF">HNQ60_001537</name>
</gene>
<dbReference type="AlphaFoldDB" id="A0A841HJU8"/>
<feature type="chain" id="PRO_5032571712" description="D-alanyl-D-alanine carboxypeptidase" evidence="1">
    <location>
        <begin position="19"/>
        <end position="250"/>
    </location>
</feature>
<keyword evidence="1" id="KW-0732">Signal</keyword>
<dbReference type="Gene3D" id="3.30.1380.10">
    <property type="match status" value="1"/>
</dbReference>
<dbReference type="EMBL" id="JACHHZ010000002">
    <property type="protein sequence ID" value="MBB6092659.1"/>
    <property type="molecule type" value="Genomic_DNA"/>
</dbReference>
<evidence type="ECO:0000313" key="2">
    <source>
        <dbReference type="EMBL" id="MBB6092659.1"/>
    </source>
</evidence>
<evidence type="ECO:0000313" key="3">
    <source>
        <dbReference type="Proteomes" id="UP000588068"/>
    </source>
</evidence>
<name>A0A841HJU8_9GAMM</name>
<feature type="signal peptide" evidence="1">
    <location>
        <begin position="1"/>
        <end position="18"/>
    </location>
</feature>
<proteinExistence type="predicted"/>
<dbReference type="SUPFAM" id="SSF55166">
    <property type="entry name" value="Hedgehog/DD-peptidase"/>
    <property type="match status" value="1"/>
</dbReference>